<organism evidence="1 2">
    <name type="scientific">Seohaeicola nanhaiensis</name>
    <dbReference type="NCBI Taxonomy" id="1387282"/>
    <lineage>
        <taxon>Bacteria</taxon>
        <taxon>Pseudomonadati</taxon>
        <taxon>Pseudomonadota</taxon>
        <taxon>Alphaproteobacteria</taxon>
        <taxon>Rhodobacterales</taxon>
        <taxon>Roseobacteraceae</taxon>
        <taxon>Seohaeicola</taxon>
    </lineage>
</organism>
<dbReference type="GO" id="GO:0061542">
    <property type="term" value="F:3-demethylubiquinol 3-O-methyltransferase activity"/>
    <property type="evidence" value="ECO:0007669"/>
    <property type="project" value="UniProtKB-EC"/>
</dbReference>
<dbReference type="InterPro" id="IPR029063">
    <property type="entry name" value="SAM-dependent_MTases_sf"/>
</dbReference>
<accession>A0ABV9KF51</accession>
<sequence length="235" mass="26436">MSRLKNHAARDAWIEATLTALPAGSSLLDVGAGECAYKRHCGHLDYLAQDIAEYDGSGDGAGLHTGKWDTSRLDFICDLYDIPEDRQFDTVFCSEVIEHVVDPVRAVEKLVALTRPGGRIIVTAPFNSLTHFAPYHFCTGFSQYFYRHHFERLGCDITELTPNGGYFDMMDQEIGRVTRVRKQYGAGPREPLTWLVMQLARLNVRLIAALDGPRMARRSSELQCFGWHVIATKQV</sequence>
<reference evidence="2" key="1">
    <citation type="journal article" date="2019" name="Int. J. Syst. Evol. Microbiol.">
        <title>The Global Catalogue of Microorganisms (GCM) 10K type strain sequencing project: providing services to taxonomists for standard genome sequencing and annotation.</title>
        <authorList>
            <consortium name="The Broad Institute Genomics Platform"/>
            <consortium name="The Broad Institute Genome Sequencing Center for Infectious Disease"/>
            <person name="Wu L."/>
            <person name="Ma J."/>
        </authorList>
    </citation>
    <scope>NUCLEOTIDE SEQUENCE [LARGE SCALE GENOMIC DNA]</scope>
    <source>
        <strain evidence="2">CGMCC 4.7283</strain>
    </source>
</reference>
<dbReference type="Gene3D" id="3.40.50.150">
    <property type="entry name" value="Vaccinia Virus protein VP39"/>
    <property type="match status" value="1"/>
</dbReference>
<dbReference type="CDD" id="cd02440">
    <property type="entry name" value="AdoMet_MTases"/>
    <property type="match status" value="1"/>
</dbReference>
<gene>
    <name evidence="1" type="ORF">ACFO5X_08060</name>
</gene>
<comment type="caution">
    <text evidence="1">The sequence shown here is derived from an EMBL/GenBank/DDBJ whole genome shotgun (WGS) entry which is preliminary data.</text>
</comment>
<dbReference type="EMBL" id="JBHSGI010000005">
    <property type="protein sequence ID" value="MFC4668504.1"/>
    <property type="molecule type" value="Genomic_DNA"/>
</dbReference>
<evidence type="ECO:0000313" key="2">
    <source>
        <dbReference type="Proteomes" id="UP001595973"/>
    </source>
</evidence>
<dbReference type="GO" id="GO:0032259">
    <property type="term" value="P:methylation"/>
    <property type="evidence" value="ECO:0007669"/>
    <property type="project" value="UniProtKB-KW"/>
</dbReference>
<dbReference type="EC" id="2.1.1.64" evidence="1"/>
<dbReference type="RefSeq" id="WP_380716788.1">
    <property type="nucleotide sequence ID" value="NZ_JBHSGI010000005.1"/>
</dbReference>
<dbReference type="EC" id="2.1.1.222" evidence="1"/>
<keyword evidence="1" id="KW-0808">Transferase</keyword>
<dbReference type="GO" id="GO:0102208">
    <property type="term" value="F:2-polyprenyl-6-hydroxyphenol methylase activity"/>
    <property type="evidence" value="ECO:0007669"/>
    <property type="project" value="UniProtKB-EC"/>
</dbReference>
<dbReference type="Proteomes" id="UP001595973">
    <property type="component" value="Unassembled WGS sequence"/>
</dbReference>
<dbReference type="Pfam" id="PF13489">
    <property type="entry name" value="Methyltransf_23"/>
    <property type="match status" value="1"/>
</dbReference>
<evidence type="ECO:0000313" key="1">
    <source>
        <dbReference type="EMBL" id="MFC4668504.1"/>
    </source>
</evidence>
<name>A0ABV9KF51_9RHOB</name>
<keyword evidence="1" id="KW-0489">Methyltransferase</keyword>
<keyword evidence="2" id="KW-1185">Reference proteome</keyword>
<proteinExistence type="predicted"/>
<protein>
    <submittedName>
        <fullName evidence="1">Class I SAM-dependent methyltransferase</fullName>
        <ecNumber evidence="1">2.1.1.222</ecNumber>
        <ecNumber evidence="1">2.1.1.64</ecNumber>
    </submittedName>
</protein>
<dbReference type="SUPFAM" id="SSF53335">
    <property type="entry name" value="S-adenosyl-L-methionine-dependent methyltransferases"/>
    <property type="match status" value="1"/>
</dbReference>